<proteinExistence type="predicted"/>
<reference evidence="2" key="1">
    <citation type="journal article" date="2014" name="Front. Microbiol.">
        <title>High frequency of phylogenetically diverse reductive dehalogenase-homologous genes in deep subseafloor sedimentary metagenomes.</title>
        <authorList>
            <person name="Kawai M."/>
            <person name="Futagami T."/>
            <person name="Toyoda A."/>
            <person name="Takaki Y."/>
            <person name="Nishi S."/>
            <person name="Hori S."/>
            <person name="Arai W."/>
            <person name="Tsubouchi T."/>
            <person name="Morono Y."/>
            <person name="Uchiyama I."/>
            <person name="Ito T."/>
            <person name="Fujiyama A."/>
            <person name="Inagaki F."/>
            <person name="Takami H."/>
        </authorList>
    </citation>
    <scope>NUCLEOTIDE SEQUENCE</scope>
    <source>
        <strain evidence="2">Expedition CK06-06</strain>
    </source>
</reference>
<dbReference type="EMBL" id="BARU01037981">
    <property type="protein sequence ID" value="GAH79587.1"/>
    <property type="molecule type" value="Genomic_DNA"/>
</dbReference>
<feature type="transmembrane region" description="Helical" evidence="1">
    <location>
        <begin position="20"/>
        <end position="43"/>
    </location>
</feature>
<feature type="transmembrane region" description="Helical" evidence="1">
    <location>
        <begin position="63"/>
        <end position="90"/>
    </location>
</feature>
<feature type="non-terminal residue" evidence="2">
    <location>
        <position position="112"/>
    </location>
</feature>
<keyword evidence="1" id="KW-1133">Transmembrane helix</keyword>
<keyword evidence="1" id="KW-0472">Membrane</keyword>
<accession>X1ID29</accession>
<dbReference type="AlphaFoldDB" id="X1ID29"/>
<dbReference type="Gene3D" id="1.10.1760.20">
    <property type="match status" value="1"/>
</dbReference>
<keyword evidence="1" id="KW-0812">Transmembrane</keyword>
<evidence type="ECO:0000256" key="1">
    <source>
        <dbReference type="SAM" id="Phobius"/>
    </source>
</evidence>
<organism evidence="2">
    <name type="scientific">marine sediment metagenome</name>
    <dbReference type="NCBI Taxonomy" id="412755"/>
    <lineage>
        <taxon>unclassified sequences</taxon>
        <taxon>metagenomes</taxon>
        <taxon>ecological metagenomes</taxon>
    </lineage>
</organism>
<sequence>MSEIKPGELKTERSKESQLIIQLAGGAIFGGLSTVVALVLSPIINASRIQGWGIALFDPTSWVWIICFLIFGALAGVTSCVTGSFGLLIIDPTGVGPAFKFLATIPHIIIPF</sequence>
<name>X1ID29_9ZZZZ</name>
<gene>
    <name evidence="2" type="ORF">S03H2_59093</name>
</gene>
<protein>
    <submittedName>
        <fullName evidence="2">Uncharacterized protein</fullName>
    </submittedName>
</protein>
<comment type="caution">
    <text evidence="2">The sequence shown here is derived from an EMBL/GenBank/DDBJ whole genome shotgun (WGS) entry which is preliminary data.</text>
</comment>
<evidence type="ECO:0000313" key="2">
    <source>
        <dbReference type="EMBL" id="GAH79587.1"/>
    </source>
</evidence>